<dbReference type="OrthoDB" id="7482721at2759"/>
<keyword evidence="8" id="KW-1185">Reference proteome</keyword>
<dbReference type="RefSeq" id="XP_009494012.1">
    <property type="nucleotide sequence ID" value="XM_009495737.1"/>
</dbReference>
<keyword evidence="5" id="KW-0560">Oxidoreductase</keyword>
<dbReference type="AlphaFoldDB" id="A0A058Z998"/>
<accession>A0A058Z998</accession>
<dbReference type="EMBL" id="KB932203">
    <property type="protein sequence ID" value="KCV70889.1"/>
    <property type="molecule type" value="Genomic_DNA"/>
</dbReference>
<dbReference type="InterPro" id="IPR036291">
    <property type="entry name" value="NAD(P)-bd_dom_sf"/>
</dbReference>
<dbReference type="PANTHER" id="PTHR43981:SF2">
    <property type="entry name" value="ENOYL-[ACYL-CARRIER-PROTEIN] REDUCTASE, MITOCHONDRIAL"/>
    <property type="match status" value="1"/>
</dbReference>
<evidence type="ECO:0000256" key="2">
    <source>
        <dbReference type="ARBA" id="ARBA00010371"/>
    </source>
</evidence>
<evidence type="ECO:0000256" key="3">
    <source>
        <dbReference type="ARBA" id="ARBA00022857"/>
    </source>
</evidence>
<dbReference type="InterPro" id="IPR051034">
    <property type="entry name" value="Mito_Enoyl-ACP_Reductase"/>
</dbReference>
<comment type="subcellular location">
    <subcellularLocation>
        <location evidence="1">Mitochondrion</location>
    </subcellularLocation>
</comment>
<evidence type="ECO:0000313" key="7">
    <source>
        <dbReference type="EMBL" id="KCV70889.1"/>
    </source>
</evidence>
<dbReference type="SUPFAM" id="SSF50129">
    <property type="entry name" value="GroES-like"/>
    <property type="match status" value="1"/>
</dbReference>
<keyword evidence="3" id="KW-0521">NADP</keyword>
<dbReference type="CDD" id="cd08290">
    <property type="entry name" value="ETR"/>
    <property type="match status" value="1"/>
</dbReference>
<protein>
    <recommendedName>
        <fullName evidence="9">Enoyl reductase (ER) domain-containing protein</fullName>
    </recommendedName>
</protein>
<proteinExistence type="inferred from homology"/>
<evidence type="ECO:0008006" key="9">
    <source>
        <dbReference type="Google" id="ProtNLM"/>
    </source>
</evidence>
<dbReference type="PANTHER" id="PTHR43981">
    <property type="entry name" value="ENOYL-[ACYL-CARRIER-PROTEIN] REDUCTASE, MITOCHONDRIAL"/>
    <property type="match status" value="1"/>
</dbReference>
<dbReference type="GO" id="GO:0005739">
    <property type="term" value="C:mitochondrion"/>
    <property type="evidence" value="ECO:0007669"/>
    <property type="project" value="UniProtKB-SubCell"/>
</dbReference>
<keyword evidence="6" id="KW-0496">Mitochondrion</keyword>
<gene>
    <name evidence="7" type="ORF">H696_01836</name>
</gene>
<dbReference type="Gene3D" id="3.90.180.10">
    <property type="entry name" value="Medium-chain alcohol dehydrogenases, catalytic domain"/>
    <property type="match status" value="3"/>
</dbReference>
<evidence type="ECO:0000256" key="5">
    <source>
        <dbReference type="ARBA" id="ARBA00023002"/>
    </source>
</evidence>
<dbReference type="SUPFAM" id="SSF51735">
    <property type="entry name" value="NAD(P)-binding Rossmann-fold domains"/>
    <property type="match status" value="2"/>
</dbReference>
<dbReference type="GO" id="GO:0006631">
    <property type="term" value="P:fatty acid metabolic process"/>
    <property type="evidence" value="ECO:0007669"/>
    <property type="project" value="TreeGrafter"/>
</dbReference>
<reference evidence="7" key="1">
    <citation type="submission" date="2013-04" db="EMBL/GenBank/DDBJ databases">
        <title>The Genome Sequence of Fonticula alba ATCC 38817.</title>
        <authorList>
            <consortium name="The Broad Institute Genomics Platform"/>
            <person name="Russ C."/>
            <person name="Cuomo C."/>
            <person name="Burger G."/>
            <person name="Gray M.W."/>
            <person name="Holland P.W.H."/>
            <person name="King N."/>
            <person name="Lang F.B.F."/>
            <person name="Roger A.J."/>
            <person name="Ruiz-Trillo I."/>
            <person name="Brown M."/>
            <person name="Walker B."/>
            <person name="Young S."/>
            <person name="Zeng Q."/>
            <person name="Gargeya S."/>
            <person name="Fitzgerald M."/>
            <person name="Haas B."/>
            <person name="Abouelleil A."/>
            <person name="Allen A.W."/>
            <person name="Alvarado L."/>
            <person name="Arachchi H.M."/>
            <person name="Berlin A.M."/>
            <person name="Chapman S.B."/>
            <person name="Gainer-Dewar J."/>
            <person name="Goldberg J."/>
            <person name="Griggs A."/>
            <person name="Gujja S."/>
            <person name="Hansen M."/>
            <person name="Howarth C."/>
            <person name="Imamovic A."/>
            <person name="Ireland A."/>
            <person name="Larimer J."/>
            <person name="McCowan C."/>
            <person name="Murphy C."/>
            <person name="Pearson M."/>
            <person name="Poon T.W."/>
            <person name="Priest M."/>
            <person name="Roberts A."/>
            <person name="Saif S."/>
            <person name="Shea T."/>
            <person name="Sisk P."/>
            <person name="Sykes S."/>
            <person name="Wortman J."/>
            <person name="Nusbaum C."/>
            <person name="Birren B."/>
        </authorList>
    </citation>
    <scope>NUCLEOTIDE SEQUENCE [LARGE SCALE GENOMIC DNA]</scope>
    <source>
        <strain evidence="7">ATCC 38817</strain>
    </source>
</reference>
<dbReference type="GeneID" id="20526561"/>
<name>A0A058Z998_FONAL</name>
<evidence type="ECO:0000313" key="8">
    <source>
        <dbReference type="Proteomes" id="UP000030693"/>
    </source>
</evidence>
<dbReference type="Gene3D" id="3.40.50.720">
    <property type="entry name" value="NAD(P)-binding Rossmann-like Domain"/>
    <property type="match status" value="2"/>
</dbReference>
<comment type="similarity">
    <text evidence="2">Belongs to the zinc-containing alcohol dehydrogenase family. Quinone oxidoreductase subfamily.</text>
</comment>
<keyword evidence="4" id="KW-0809">Transit peptide</keyword>
<dbReference type="eggNOG" id="KOG0025">
    <property type="taxonomic scope" value="Eukaryota"/>
</dbReference>
<evidence type="ECO:0000256" key="6">
    <source>
        <dbReference type="ARBA" id="ARBA00023128"/>
    </source>
</evidence>
<organism evidence="7">
    <name type="scientific">Fonticula alba</name>
    <name type="common">Slime mold</name>
    <dbReference type="NCBI Taxonomy" id="691883"/>
    <lineage>
        <taxon>Eukaryota</taxon>
        <taxon>Rotosphaerida</taxon>
        <taxon>Fonticulaceae</taxon>
        <taxon>Fonticula</taxon>
    </lineage>
</organism>
<dbReference type="GO" id="GO:0016491">
    <property type="term" value="F:oxidoreductase activity"/>
    <property type="evidence" value="ECO:0007669"/>
    <property type="project" value="UniProtKB-KW"/>
</dbReference>
<dbReference type="STRING" id="691883.A0A058Z998"/>
<evidence type="ECO:0000256" key="4">
    <source>
        <dbReference type="ARBA" id="ARBA00022946"/>
    </source>
</evidence>
<sequence>MFVASRLSVRAQHAASRPASIVTRSVASAALAFARHGQPTEVLKFHNFHVNWEDQPVGPRGARLRLVGAPIHPADINTIEGVYPIRPGALPAIGGNEGVFEVVELGAEVQAGELLYDAPRPRLGSRVDPGADVRGAELHRALLQADDGAVGGGGPGGLDAVMAAAAAASDRLLLPDQGADAEAGGPGGAAAPRSPVGLAVGDWVVLPQAGAGTWRSVLAVDDCRDLLLVQRTGCYLNGESNLTPAEAATMSINPLTAYRLLADFLPGGGVQPGMVILQNAANSAVGLAVIQLAQALGHHTVNVIRARGTADETEALRRRLLRFGATVVLTEEELKARGRGARGSGGAGGAGAGPAADPEAALAAALNDRPVVTHPSSGRLLRGVAETLGRPASAEQVEALRAGEGAIEAHVAFNAVCGVHGSELSRHLRPGASVVTYGGLARAPLSVGAGPFIFNDIAARGFWLTRWAANADLATRQRALDSIALAVRRRIVVLPTQAFPFDEEGTGRALRAATGAIGAGPADGQQPAFGDGRKPVMVRPDLLRMC</sequence>
<dbReference type="InterPro" id="IPR011032">
    <property type="entry name" value="GroES-like_sf"/>
</dbReference>
<evidence type="ECO:0000256" key="1">
    <source>
        <dbReference type="ARBA" id="ARBA00004173"/>
    </source>
</evidence>
<dbReference type="Proteomes" id="UP000030693">
    <property type="component" value="Unassembled WGS sequence"/>
</dbReference>